<feature type="transmembrane region" description="Helical" evidence="1">
    <location>
        <begin position="312"/>
        <end position="331"/>
    </location>
</feature>
<feature type="transmembrane region" description="Helical" evidence="1">
    <location>
        <begin position="88"/>
        <end position="107"/>
    </location>
</feature>
<feature type="transmembrane region" description="Helical" evidence="1">
    <location>
        <begin position="256"/>
        <end position="277"/>
    </location>
</feature>
<feature type="transmembrane region" description="Helical" evidence="1">
    <location>
        <begin position="170"/>
        <end position="187"/>
    </location>
</feature>
<evidence type="ECO:0000313" key="2">
    <source>
        <dbReference type="EMBL" id="MEL1246022.1"/>
    </source>
</evidence>
<feature type="transmembrane region" description="Helical" evidence="1">
    <location>
        <begin position="199"/>
        <end position="217"/>
    </location>
</feature>
<accession>A0ABU9I2I0</accession>
<gene>
    <name evidence="2" type="ORF">AAEO56_17240</name>
</gene>
<name>A0ABU9I2I0_9FLAO</name>
<feature type="transmembrane region" description="Helical" evidence="1">
    <location>
        <begin position="12"/>
        <end position="33"/>
    </location>
</feature>
<dbReference type="RefSeq" id="WP_341698318.1">
    <property type="nucleotide sequence ID" value="NZ_JBBYHR010000011.1"/>
</dbReference>
<protein>
    <submittedName>
        <fullName evidence="2">Glucosyltransferase domain-containing protein</fullName>
    </submittedName>
</protein>
<sequence length="494" mass="55720">MIKPFSSGYYKLLIFSILISFITYGFALSNFSLSIDSEQVFSQDYVLNLGRWGTTLFRYYIFGGITPYFSLLLGLIFLSLASVEVSKLFRLGGLAAYVFCGLFLTFPQMAYQLVFTMQSDVLGCGFLTGALAVSFFLKSINGPISLKSAVNFTVSALLFMFTIALNQSLAMIPVIIFTIILFQNTFYSEYSFKGELKKFLLFVGLCVSSVLFYYLSVKILCPPGAGLADYYTSGTSDTGISGFLKLWFTNLAGNSYYGAKTFIVATVAVLILLVRFIIWDRKHFAIRALLLTGMLLLPFFMSFFITNGYHPPRLYVASGIVFGFIIMQFASTVSFSKLSLNLVSLIAVANIYFITMLFWSQSKIYNHDINIAKNIDQTIKTKYPDFDPTKDYVYFYGGLPFEEHDKFRVPRSEVFGGSFFSWDGGSNHRITGFMKFTDVAYYKVIDNPETFNKMKDSIAPMPLWPKDGYIKRVDNVIIVRLGQTKGAPLWGVEM</sequence>
<keyword evidence="1" id="KW-0812">Transmembrane</keyword>
<dbReference type="EMBL" id="JBBYHR010000011">
    <property type="protein sequence ID" value="MEL1246022.1"/>
    <property type="molecule type" value="Genomic_DNA"/>
</dbReference>
<evidence type="ECO:0000256" key="1">
    <source>
        <dbReference type="SAM" id="Phobius"/>
    </source>
</evidence>
<keyword evidence="1" id="KW-1133">Transmembrane helix</keyword>
<keyword evidence="1" id="KW-0472">Membrane</keyword>
<reference evidence="2 3" key="1">
    <citation type="submission" date="2024-04" db="EMBL/GenBank/DDBJ databases">
        <title>Flavobacterium sp. DGU11 16S ribosomal RNA gene Genome sequencing and assembly.</title>
        <authorList>
            <person name="Park S."/>
        </authorList>
    </citation>
    <scope>NUCLEOTIDE SEQUENCE [LARGE SCALE GENOMIC DNA]</scope>
    <source>
        <strain evidence="2 3">DGU11</strain>
    </source>
</reference>
<evidence type="ECO:0000313" key="3">
    <source>
        <dbReference type="Proteomes" id="UP001464555"/>
    </source>
</evidence>
<feature type="transmembrane region" description="Helical" evidence="1">
    <location>
        <begin position="144"/>
        <end position="164"/>
    </location>
</feature>
<dbReference type="InterPro" id="IPR025686">
    <property type="entry name" value="Glucos_trans_II"/>
</dbReference>
<feature type="transmembrane region" description="Helical" evidence="1">
    <location>
        <begin position="113"/>
        <end position="137"/>
    </location>
</feature>
<feature type="transmembrane region" description="Helical" evidence="1">
    <location>
        <begin position="284"/>
        <end position="306"/>
    </location>
</feature>
<proteinExistence type="predicted"/>
<feature type="transmembrane region" description="Helical" evidence="1">
    <location>
        <begin position="338"/>
        <end position="359"/>
    </location>
</feature>
<feature type="transmembrane region" description="Helical" evidence="1">
    <location>
        <begin position="59"/>
        <end position="81"/>
    </location>
</feature>
<dbReference type="Proteomes" id="UP001464555">
    <property type="component" value="Unassembled WGS sequence"/>
</dbReference>
<keyword evidence="3" id="KW-1185">Reference proteome</keyword>
<comment type="caution">
    <text evidence="2">The sequence shown here is derived from an EMBL/GenBank/DDBJ whole genome shotgun (WGS) entry which is preliminary data.</text>
</comment>
<organism evidence="2 3">
    <name type="scientific">Flavobacterium arundinis</name>
    <dbReference type="NCBI Taxonomy" id="3139143"/>
    <lineage>
        <taxon>Bacteria</taxon>
        <taxon>Pseudomonadati</taxon>
        <taxon>Bacteroidota</taxon>
        <taxon>Flavobacteriia</taxon>
        <taxon>Flavobacteriales</taxon>
        <taxon>Flavobacteriaceae</taxon>
        <taxon>Flavobacterium</taxon>
    </lineage>
</organism>
<dbReference type="Pfam" id="PF14264">
    <property type="entry name" value="Glucos_trans_II"/>
    <property type="match status" value="1"/>
</dbReference>